<gene>
    <name evidence="2" type="ORF">QCA50_009522</name>
</gene>
<protein>
    <submittedName>
        <fullName evidence="2">Uncharacterized protein</fullName>
    </submittedName>
</protein>
<dbReference type="Proteomes" id="UP001385951">
    <property type="component" value="Unassembled WGS sequence"/>
</dbReference>
<proteinExistence type="predicted"/>
<organism evidence="2 3">
    <name type="scientific">Cerrena zonata</name>
    <dbReference type="NCBI Taxonomy" id="2478898"/>
    <lineage>
        <taxon>Eukaryota</taxon>
        <taxon>Fungi</taxon>
        <taxon>Dikarya</taxon>
        <taxon>Basidiomycota</taxon>
        <taxon>Agaricomycotina</taxon>
        <taxon>Agaricomycetes</taxon>
        <taxon>Polyporales</taxon>
        <taxon>Cerrenaceae</taxon>
        <taxon>Cerrena</taxon>
    </lineage>
</organism>
<evidence type="ECO:0000313" key="3">
    <source>
        <dbReference type="Proteomes" id="UP001385951"/>
    </source>
</evidence>
<accession>A0AAW0G3T7</accession>
<sequence>MMLQFQEQQQAHTDRYSEIEREHMVRFHQDQRERASQFEGSEATRESTFGAGGNTRLSLFNEAQIRRETELAGALKAIIDKGRRQETESEGVCWVGALCQSRAYRIDGEMEGRIRFRRGEELLRTQRS</sequence>
<dbReference type="EMBL" id="JASBNA010000014">
    <property type="protein sequence ID" value="KAK7687022.1"/>
    <property type="molecule type" value="Genomic_DNA"/>
</dbReference>
<reference evidence="2 3" key="1">
    <citation type="submission" date="2022-09" db="EMBL/GenBank/DDBJ databases">
        <authorList>
            <person name="Palmer J.M."/>
        </authorList>
    </citation>
    <scope>NUCLEOTIDE SEQUENCE [LARGE SCALE GENOMIC DNA]</scope>
    <source>
        <strain evidence="2 3">DSM 7382</strain>
    </source>
</reference>
<name>A0AAW0G3T7_9APHY</name>
<feature type="region of interest" description="Disordered" evidence="1">
    <location>
        <begin position="28"/>
        <end position="53"/>
    </location>
</feature>
<dbReference type="AlphaFoldDB" id="A0AAW0G3T7"/>
<evidence type="ECO:0000256" key="1">
    <source>
        <dbReference type="SAM" id="MobiDB-lite"/>
    </source>
</evidence>
<evidence type="ECO:0000313" key="2">
    <source>
        <dbReference type="EMBL" id="KAK7687022.1"/>
    </source>
</evidence>
<keyword evidence="3" id="KW-1185">Reference proteome</keyword>
<comment type="caution">
    <text evidence="2">The sequence shown here is derived from an EMBL/GenBank/DDBJ whole genome shotgun (WGS) entry which is preliminary data.</text>
</comment>